<keyword evidence="5 6" id="KW-0472">Membrane</keyword>
<feature type="domain" description="ABC3 transporter permease C-terminal" evidence="7">
    <location>
        <begin position="272"/>
        <end position="390"/>
    </location>
</feature>
<comment type="subcellular location">
    <subcellularLocation>
        <location evidence="1">Cell membrane</location>
        <topology evidence="1">Multi-pass membrane protein</topology>
    </subcellularLocation>
</comment>
<feature type="transmembrane region" description="Helical" evidence="6">
    <location>
        <begin position="818"/>
        <end position="839"/>
    </location>
</feature>
<evidence type="ECO:0000256" key="4">
    <source>
        <dbReference type="ARBA" id="ARBA00022989"/>
    </source>
</evidence>
<evidence type="ECO:0000313" key="9">
    <source>
        <dbReference type="EMBL" id="ACF14226.1"/>
    </source>
</evidence>
<evidence type="ECO:0000256" key="1">
    <source>
        <dbReference type="ARBA" id="ARBA00004651"/>
    </source>
</evidence>
<dbReference type="KEGG" id="cts:Ctha_1769"/>
<dbReference type="HOGENOM" id="CLU_009475_3_0_10"/>
<reference evidence="9 10" key="1">
    <citation type="submission" date="2008-06" db="EMBL/GenBank/DDBJ databases">
        <title>Complete sequence of Chloroherpeton thalassium ATCC 35110.</title>
        <authorList>
            <consortium name="US DOE Joint Genome Institute"/>
            <person name="Lucas S."/>
            <person name="Copeland A."/>
            <person name="Lapidus A."/>
            <person name="Glavina del Rio T."/>
            <person name="Dalin E."/>
            <person name="Tice H."/>
            <person name="Bruce D."/>
            <person name="Goodwin L."/>
            <person name="Pitluck S."/>
            <person name="Schmutz J."/>
            <person name="Larimer F."/>
            <person name="Land M."/>
            <person name="Hauser L."/>
            <person name="Kyrpides N."/>
            <person name="Mikhailova N."/>
            <person name="Liu Z."/>
            <person name="Li T."/>
            <person name="Zhao F."/>
            <person name="Overmann J."/>
            <person name="Bryant D.A."/>
            <person name="Richardson P."/>
        </authorList>
    </citation>
    <scope>NUCLEOTIDE SEQUENCE [LARGE SCALE GENOMIC DNA]</scope>
    <source>
        <strain evidence="10">ATCC 35110 / GB-78</strain>
    </source>
</reference>
<sequence>MQPSTFSLFRQILWTFAMAWRDSRTYRKRLGLFTTSIVLGTAALVAINSLKENLTESIHTESKSLLGADLLVEKSQPFTSDERQLFDSLKSAGNDISNQVDFSSMVLFPQNGKTRLAIIRAFEGNYPYYGEFKTEPENSIQRLKHEQFALVDEGLMTLFGARVGDSIQVGALRFGIAGKLEEIPGESAFETLIGPRVYIPLAYLQRTGLIQQGSRTKHKVYFQIKSSEALVQVQEVLKGKLDLSLTKMVTAEERQVALGKAMENLYRFLNLTGFMALLLGSIGIASAVNVYMKQKLETVAVLRCLGSVSWQTVSIYLIQAMAMSLLGTLIGAVIGIGLQYVLPIILVDFLPISIDVHLSLSSILQAAAVSLGITLNFALLPLLPVRRISPLLALRSAYETDSRLAKDPLRWLIYVMIIIGVSIFSVVQIKSPDVSWWYGLLFPLGVGVVVLLLAAFAQLFIHLLRRFFPERSSYVWRQGLANLFRPNNQSVVLVLSVGLGAFFISTLYFTQNALLSQIALSDKNGQPNLVLFDIQADQKKEVEALVASEAMPIMQNIPIVTMRFSKVKNVQVADLNRDSSGTQAYFWEYRTTYRDTLDETESILAGKFHGRASKNQEVVDVSLAEFLTKRLNVGVNDTLVFDVQGVPITALVSSIRKINFTRIQPSFSIVFPTGVLEDAPQFFALVTRAKSSAESARLQQKLVQAFPNVSAIDLELIVTTLDDVLSKISLVIRFMALFSIATGFTVLAGAVMTSRYQRVKESVLLRSLGAMKRQVVQVMIVEYFFLGSLAAVVGVGLALLSSWALAHFFFSIDFSPSIWPIFLAIGLVVGTTVLIGVWVSRGIHARSPLEVLRAETL</sequence>
<keyword evidence="2" id="KW-1003">Cell membrane</keyword>
<dbReference type="PANTHER" id="PTHR30287:SF1">
    <property type="entry name" value="INNER MEMBRANE PROTEIN"/>
    <property type="match status" value="1"/>
</dbReference>
<dbReference type="GO" id="GO:0005886">
    <property type="term" value="C:plasma membrane"/>
    <property type="evidence" value="ECO:0007669"/>
    <property type="project" value="UniProtKB-SubCell"/>
</dbReference>
<dbReference type="EMBL" id="CP001100">
    <property type="protein sequence ID" value="ACF14226.1"/>
    <property type="molecule type" value="Genomic_DNA"/>
</dbReference>
<dbReference type="PANTHER" id="PTHR30287">
    <property type="entry name" value="MEMBRANE COMPONENT OF PREDICTED ABC SUPERFAMILY METABOLITE UPTAKE TRANSPORTER"/>
    <property type="match status" value="1"/>
</dbReference>
<dbReference type="Pfam" id="PF12704">
    <property type="entry name" value="MacB_PCD"/>
    <property type="match status" value="1"/>
</dbReference>
<evidence type="ECO:0000256" key="2">
    <source>
        <dbReference type="ARBA" id="ARBA00022475"/>
    </source>
</evidence>
<evidence type="ECO:0000313" key="10">
    <source>
        <dbReference type="Proteomes" id="UP000001208"/>
    </source>
</evidence>
<feature type="domain" description="MacB-like periplasmic core" evidence="8">
    <location>
        <begin position="32"/>
        <end position="238"/>
    </location>
</feature>
<feature type="transmembrane region" description="Helical" evidence="6">
    <location>
        <begin position="411"/>
        <end position="429"/>
    </location>
</feature>
<dbReference type="InterPro" id="IPR038766">
    <property type="entry name" value="Membrane_comp_ABC_pdt"/>
</dbReference>
<feature type="domain" description="ABC3 transporter permease C-terminal" evidence="7">
    <location>
        <begin position="734"/>
        <end position="843"/>
    </location>
</feature>
<keyword evidence="3 6" id="KW-0812">Transmembrane</keyword>
<feature type="transmembrane region" description="Helical" evidence="6">
    <location>
        <begin position="435"/>
        <end position="461"/>
    </location>
</feature>
<name>B3QTC7_CHLT3</name>
<dbReference type="Proteomes" id="UP000001208">
    <property type="component" value="Chromosome"/>
</dbReference>
<evidence type="ECO:0000256" key="5">
    <source>
        <dbReference type="ARBA" id="ARBA00023136"/>
    </source>
</evidence>
<keyword evidence="10" id="KW-1185">Reference proteome</keyword>
<feature type="transmembrane region" description="Helical" evidence="6">
    <location>
        <begin position="362"/>
        <end position="385"/>
    </location>
</feature>
<feature type="transmembrane region" description="Helical" evidence="6">
    <location>
        <begin position="775"/>
        <end position="806"/>
    </location>
</feature>
<dbReference type="Pfam" id="PF02687">
    <property type="entry name" value="FtsX"/>
    <property type="match status" value="2"/>
</dbReference>
<proteinExistence type="predicted"/>
<dbReference type="AlphaFoldDB" id="B3QTC7"/>
<evidence type="ECO:0000259" key="8">
    <source>
        <dbReference type="Pfam" id="PF12704"/>
    </source>
</evidence>
<feature type="transmembrane region" description="Helical" evidence="6">
    <location>
        <begin position="268"/>
        <end position="292"/>
    </location>
</feature>
<evidence type="ECO:0000256" key="6">
    <source>
        <dbReference type="SAM" id="Phobius"/>
    </source>
</evidence>
<feature type="transmembrane region" description="Helical" evidence="6">
    <location>
        <begin position="730"/>
        <end position="754"/>
    </location>
</feature>
<feature type="transmembrane region" description="Helical" evidence="6">
    <location>
        <begin position="313"/>
        <end position="342"/>
    </location>
</feature>
<evidence type="ECO:0008006" key="11">
    <source>
        <dbReference type="Google" id="ProtNLM"/>
    </source>
</evidence>
<evidence type="ECO:0000256" key="3">
    <source>
        <dbReference type="ARBA" id="ARBA00022692"/>
    </source>
</evidence>
<dbReference type="InterPro" id="IPR025857">
    <property type="entry name" value="MacB_PCD"/>
</dbReference>
<dbReference type="OrthoDB" id="9775544at2"/>
<protein>
    <recommendedName>
        <fullName evidence="11">ABC3 transporter permease protein domain-containing protein</fullName>
    </recommendedName>
</protein>
<dbReference type="eggNOG" id="COG3127">
    <property type="taxonomic scope" value="Bacteria"/>
</dbReference>
<keyword evidence="4 6" id="KW-1133">Transmembrane helix</keyword>
<organism evidence="9 10">
    <name type="scientific">Chloroherpeton thalassium (strain ATCC 35110 / GB-78)</name>
    <dbReference type="NCBI Taxonomy" id="517418"/>
    <lineage>
        <taxon>Bacteria</taxon>
        <taxon>Pseudomonadati</taxon>
        <taxon>Chlorobiota</taxon>
        <taxon>Chlorobiia</taxon>
        <taxon>Chlorobiales</taxon>
        <taxon>Chloroherpetonaceae</taxon>
        <taxon>Chloroherpeton</taxon>
    </lineage>
</organism>
<dbReference type="InterPro" id="IPR003838">
    <property type="entry name" value="ABC3_permease_C"/>
</dbReference>
<evidence type="ECO:0000259" key="7">
    <source>
        <dbReference type="Pfam" id="PF02687"/>
    </source>
</evidence>
<feature type="transmembrane region" description="Helical" evidence="6">
    <location>
        <begin position="491"/>
        <end position="509"/>
    </location>
</feature>
<dbReference type="STRING" id="517418.Ctha_1769"/>
<gene>
    <name evidence="9" type="ordered locus">Ctha_1769</name>
</gene>
<accession>B3QTC7</accession>